<proteinExistence type="predicted"/>
<dbReference type="Proteomes" id="UP000321805">
    <property type="component" value="Chromosome"/>
</dbReference>
<dbReference type="OrthoDB" id="5244218at2"/>
<dbReference type="RefSeq" id="WP_146917148.1">
    <property type="nucleotide sequence ID" value="NZ_CP042430.1"/>
</dbReference>
<reference evidence="2 3" key="1">
    <citation type="journal article" date="2018" name="J. Microbiol.">
        <title>Baekduia soli gen. nov., sp. nov., a novel bacterium isolated from the soil of Baekdu Mountain and proposal of a novel family name, Baekduiaceae fam. nov.</title>
        <authorList>
            <person name="An D.S."/>
            <person name="Siddiqi M.Z."/>
            <person name="Kim K.H."/>
            <person name="Yu H.S."/>
            <person name="Im W.T."/>
        </authorList>
    </citation>
    <scope>NUCLEOTIDE SEQUENCE [LARGE SCALE GENOMIC DNA]</scope>
    <source>
        <strain evidence="2 3">BR7-21</strain>
    </source>
</reference>
<dbReference type="EMBL" id="CP042430">
    <property type="protein sequence ID" value="QEC47121.1"/>
    <property type="molecule type" value="Genomic_DNA"/>
</dbReference>
<protein>
    <recommendedName>
        <fullName evidence="4">DUF3817 domain-containing protein</fullName>
    </recommendedName>
</protein>
<keyword evidence="3" id="KW-1185">Reference proteome</keyword>
<evidence type="ECO:0000256" key="1">
    <source>
        <dbReference type="SAM" id="Phobius"/>
    </source>
</evidence>
<keyword evidence="1" id="KW-0812">Transmembrane</keyword>
<name>A0A5B8U2G2_9ACTN</name>
<keyword evidence="1" id="KW-1133">Transmembrane helix</keyword>
<sequence length="102" mass="11397">MSLTFQTLKHLSFAHSTVYAILLTVWLVPGLHTFEFVFGLAHGVGWILMCVLCLEALRSRVISLRLAVAVAVIGAVGPFVGSWEFIREERRRNLTAANTNER</sequence>
<gene>
    <name evidence="2" type="ORF">FSW04_05655</name>
</gene>
<feature type="transmembrane region" description="Helical" evidence="1">
    <location>
        <begin position="12"/>
        <end position="30"/>
    </location>
</feature>
<dbReference type="AlphaFoldDB" id="A0A5B8U2G2"/>
<dbReference type="KEGG" id="bsol:FSW04_05655"/>
<organism evidence="2 3">
    <name type="scientific">Baekduia soli</name>
    <dbReference type="NCBI Taxonomy" id="496014"/>
    <lineage>
        <taxon>Bacteria</taxon>
        <taxon>Bacillati</taxon>
        <taxon>Actinomycetota</taxon>
        <taxon>Thermoleophilia</taxon>
        <taxon>Solirubrobacterales</taxon>
        <taxon>Baekduiaceae</taxon>
        <taxon>Baekduia</taxon>
    </lineage>
</organism>
<keyword evidence="1" id="KW-0472">Membrane</keyword>
<feature type="transmembrane region" description="Helical" evidence="1">
    <location>
        <begin position="66"/>
        <end position="86"/>
    </location>
</feature>
<accession>A0A5B8U2G2</accession>
<evidence type="ECO:0000313" key="2">
    <source>
        <dbReference type="EMBL" id="QEC47121.1"/>
    </source>
</evidence>
<feature type="transmembrane region" description="Helical" evidence="1">
    <location>
        <begin position="36"/>
        <end position="54"/>
    </location>
</feature>
<evidence type="ECO:0000313" key="3">
    <source>
        <dbReference type="Proteomes" id="UP000321805"/>
    </source>
</evidence>
<evidence type="ECO:0008006" key="4">
    <source>
        <dbReference type="Google" id="ProtNLM"/>
    </source>
</evidence>